<name>A0A1B0ZMH8_9RHOB</name>
<proteinExistence type="predicted"/>
<accession>A0A1B0ZMH8</accession>
<evidence type="ECO:0000313" key="2">
    <source>
        <dbReference type="EMBL" id="ANP35382.1"/>
    </source>
</evidence>
<gene>
    <name evidence="2" type="ORF">JL2886_00451</name>
</gene>
<evidence type="ECO:0000256" key="1">
    <source>
        <dbReference type="SAM" id="MobiDB-lite"/>
    </source>
</evidence>
<dbReference type="EMBL" id="CP015124">
    <property type="protein sequence ID" value="ANP35382.1"/>
    <property type="molecule type" value="Genomic_DNA"/>
</dbReference>
<protein>
    <submittedName>
        <fullName evidence="2">Uncharacterized protein</fullName>
    </submittedName>
</protein>
<feature type="region of interest" description="Disordered" evidence="1">
    <location>
        <begin position="1"/>
        <end position="63"/>
    </location>
</feature>
<reference evidence="2 3" key="1">
    <citation type="submission" date="2016-04" db="EMBL/GenBank/DDBJ databases">
        <authorList>
            <person name="Evans L.H."/>
            <person name="Alamgir A."/>
            <person name="Owens N."/>
            <person name="Weber N.D."/>
            <person name="Virtaneva K."/>
            <person name="Barbian K."/>
            <person name="Babar A."/>
            <person name="Rosenke K."/>
        </authorList>
    </citation>
    <scope>NUCLEOTIDE SEQUENCE [LARGE SCALE GENOMIC DNA]</scope>
    <source>
        <strain evidence="2 3">JL2886</strain>
    </source>
</reference>
<dbReference type="Proteomes" id="UP000092565">
    <property type="component" value="Chromosome"/>
</dbReference>
<keyword evidence="3" id="KW-1185">Reference proteome</keyword>
<feature type="compositionally biased region" description="Basic residues" evidence="1">
    <location>
        <begin position="1"/>
        <end position="19"/>
    </location>
</feature>
<sequence length="142" mass="15612">MERLRSKLPVRRRTAKPRPGRFADSSVSPPQNPAKGTACGSARDLPHVRTDSNTPSLRKSCTKAAYPPKQSAGIVDSQSPVKIGFCTDFALKIYKCKAHRKFIHKQIVTFRPLIHKFSTFPIMAVEEGNGLTPGPRGCPVTN</sequence>
<evidence type="ECO:0000313" key="3">
    <source>
        <dbReference type="Proteomes" id="UP000092565"/>
    </source>
</evidence>
<organism evidence="2 3">
    <name type="scientific">Phaeobacter gallaeciensis</name>
    <dbReference type="NCBI Taxonomy" id="60890"/>
    <lineage>
        <taxon>Bacteria</taxon>
        <taxon>Pseudomonadati</taxon>
        <taxon>Pseudomonadota</taxon>
        <taxon>Alphaproteobacteria</taxon>
        <taxon>Rhodobacterales</taxon>
        <taxon>Roseobacteraceae</taxon>
        <taxon>Phaeobacter</taxon>
    </lineage>
</organism>
<dbReference type="AlphaFoldDB" id="A0A1B0ZMH8"/>